<feature type="binding site" description="covalent" evidence="8">
    <location>
        <position position="34"/>
    </location>
    <ligand>
        <name>heme c</name>
        <dbReference type="ChEBI" id="CHEBI:61717"/>
        <label>1</label>
    </ligand>
</feature>
<feature type="binding site" description="axial binding residue" evidence="9">
    <location>
        <position position="38"/>
    </location>
    <ligand>
        <name>heme c</name>
        <dbReference type="ChEBI" id="CHEBI:61717"/>
        <label>1</label>
    </ligand>
    <ligandPart>
        <name>Fe</name>
        <dbReference type="ChEBI" id="CHEBI:18248"/>
    </ligandPart>
</feature>
<keyword evidence="6" id="KW-0249">Electron transport</keyword>
<dbReference type="GO" id="GO:0020037">
    <property type="term" value="F:heme binding"/>
    <property type="evidence" value="ECO:0007669"/>
    <property type="project" value="InterPro"/>
</dbReference>
<evidence type="ECO:0000256" key="7">
    <source>
        <dbReference type="ARBA" id="ARBA00023004"/>
    </source>
</evidence>
<organism evidence="12 13">
    <name type="scientific">Chromobacterium sphagni</name>
    <dbReference type="NCBI Taxonomy" id="1903179"/>
    <lineage>
        <taxon>Bacteria</taxon>
        <taxon>Pseudomonadati</taxon>
        <taxon>Pseudomonadota</taxon>
        <taxon>Betaproteobacteria</taxon>
        <taxon>Neisseriales</taxon>
        <taxon>Chromobacteriaceae</taxon>
        <taxon>Chromobacterium</taxon>
    </lineage>
</organism>
<dbReference type="PANTHER" id="PTHR33751:SF9">
    <property type="entry name" value="CYTOCHROME C4"/>
    <property type="match status" value="1"/>
</dbReference>
<keyword evidence="4 9" id="KW-0479">Metal-binding</keyword>
<dbReference type="GO" id="GO:0005506">
    <property type="term" value="F:iron ion binding"/>
    <property type="evidence" value="ECO:0007669"/>
    <property type="project" value="InterPro"/>
</dbReference>
<dbReference type="Pfam" id="PF00034">
    <property type="entry name" value="Cytochrom_C"/>
    <property type="match status" value="2"/>
</dbReference>
<feature type="binding site" description="axial binding residue" evidence="9">
    <location>
        <position position="138"/>
    </location>
    <ligand>
        <name>heme c</name>
        <dbReference type="ChEBI" id="CHEBI:61717"/>
        <label>2</label>
    </ligand>
    <ligandPart>
        <name>Fe</name>
        <dbReference type="ChEBI" id="CHEBI:18248"/>
    </ligandPart>
</feature>
<dbReference type="PANTHER" id="PTHR33751">
    <property type="entry name" value="CBB3-TYPE CYTOCHROME C OXIDASE SUBUNIT FIXP"/>
    <property type="match status" value="1"/>
</dbReference>
<keyword evidence="2" id="KW-0813">Transport</keyword>
<dbReference type="InterPro" id="IPR050597">
    <property type="entry name" value="Cytochrome_c_Oxidase_Subunit"/>
</dbReference>
<proteinExistence type="predicted"/>
<dbReference type="Proteomes" id="UP000180088">
    <property type="component" value="Unassembled WGS sequence"/>
</dbReference>
<dbReference type="AlphaFoldDB" id="A0A1S1X636"/>
<dbReference type="GO" id="GO:0009055">
    <property type="term" value="F:electron transfer activity"/>
    <property type="evidence" value="ECO:0007669"/>
    <property type="project" value="InterPro"/>
</dbReference>
<dbReference type="GO" id="GO:0042597">
    <property type="term" value="C:periplasmic space"/>
    <property type="evidence" value="ECO:0007669"/>
    <property type="project" value="UniProtKB-SubCell"/>
</dbReference>
<evidence type="ECO:0000256" key="1">
    <source>
        <dbReference type="ARBA" id="ARBA00004418"/>
    </source>
</evidence>
<dbReference type="STRING" id="1903179.BI347_07725"/>
<gene>
    <name evidence="12" type="ORF">BI347_07725</name>
</gene>
<dbReference type="SUPFAM" id="SSF46626">
    <property type="entry name" value="Cytochrome c"/>
    <property type="match status" value="2"/>
</dbReference>
<evidence type="ECO:0000259" key="11">
    <source>
        <dbReference type="PROSITE" id="PS51007"/>
    </source>
</evidence>
<evidence type="ECO:0000256" key="2">
    <source>
        <dbReference type="ARBA" id="ARBA00022448"/>
    </source>
</evidence>
<feature type="binding site" description="axial binding residue" evidence="9">
    <location>
        <position position="177"/>
    </location>
    <ligand>
        <name>heme c</name>
        <dbReference type="ChEBI" id="CHEBI:61717"/>
        <label>2</label>
    </ligand>
    <ligandPart>
        <name>Fe</name>
        <dbReference type="ChEBI" id="CHEBI:18248"/>
    </ligandPart>
</feature>
<evidence type="ECO:0000256" key="5">
    <source>
        <dbReference type="ARBA" id="ARBA00022764"/>
    </source>
</evidence>
<evidence type="ECO:0000313" key="12">
    <source>
        <dbReference type="EMBL" id="OHX14948.1"/>
    </source>
</evidence>
<dbReference type="InterPro" id="IPR024167">
    <property type="entry name" value="Cytochrome_c4-like"/>
</dbReference>
<keyword evidence="3 8" id="KW-0349">Heme</keyword>
<accession>A0A1S1X636</accession>
<dbReference type="PROSITE" id="PS51007">
    <property type="entry name" value="CYTC"/>
    <property type="match status" value="2"/>
</dbReference>
<feature type="domain" description="Cytochrome c" evidence="11">
    <location>
        <begin position="6"/>
        <end position="101"/>
    </location>
</feature>
<protein>
    <recommendedName>
        <fullName evidence="11">Cytochrome c domain-containing protein</fullName>
    </recommendedName>
</protein>
<keyword evidence="7 9" id="KW-0408">Iron</keyword>
<feature type="chain" id="PRO_5010323953" description="Cytochrome c domain-containing protein" evidence="10">
    <location>
        <begin position="27"/>
        <end position="199"/>
    </location>
</feature>
<dbReference type="InterPro" id="IPR009056">
    <property type="entry name" value="Cyt_c-like_dom"/>
</dbReference>
<evidence type="ECO:0000256" key="4">
    <source>
        <dbReference type="ARBA" id="ARBA00022723"/>
    </source>
</evidence>
<feature type="binding site" description="covalent" evidence="8">
    <location>
        <position position="134"/>
    </location>
    <ligand>
        <name>heme c</name>
        <dbReference type="ChEBI" id="CHEBI:61717"/>
        <label>2</label>
    </ligand>
</feature>
<name>A0A1S1X636_9NEIS</name>
<comment type="caution">
    <text evidence="12">The sequence shown here is derived from an EMBL/GenBank/DDBJ whole genome shotgun (WGS) entry which is preliminary data.</text>
</comment>
<feature type="binding site" description="covalent" evidence="8">
    <location>
        <position position="137"/>
    </location>
    <ligand>
        <name>heme c</name>
        <dbReference type="ChEBI" id="CHEBI:61717"/>
        <label>2</label>
    </ligand>
</feature>
<feature type="signal peptide" evidence="10">
    <location>
        <begin position="1"/>
        <end position="26"/>
    </location>
</feature>
<evidence type="ECO:0000256" key="6">
    <source>
        <dbReference type="ARBA" id="ARBA00022982"/>
    </source>
</evidence>
<dbReference type="InterPro" id="IPR036909">
    <property type="entry name" value="Cyt_c-like_dom_sf"/>
</dbReference>
<reference evidence="12 13" key="1">
    <citation type="submission" date="2016-09" db="EMBL/GenBank/DDBJ databases">
        <title>Chromobacterium muskegensis sp. nov., an insecticidal bacterium isolated from Sphagnum bogs.</title>
        <authorList>
            <person name="Sparks M.E."/>
            <person name="Blackburn M.B."/>
            <person name="Gundersen-Rindal D.E."/>
            <person name="Mitchell A."/>
            <person name="Farrar R."/>
            <person name="Kuhar D."/>
        </authorList>
    </citation>
    <scope>NUCLEOTIDE SEQUENCE [LARGE SCALE GENOMIC DNA]</scope>
    <source>
        <strain evidence="12 13">37-2</strain>
    </source>
</reference>
<evidence type="ECO:0000256" key="8">
    <source>
        <dbReference type="PIRSR" id="PIRSR000005-1"/>
    </source>
</evidence>
<feature type="binding site" description="covalent" evidence="8">
    <location>
        <position position="37"/>
    </location>
    <ligand>
        <name>heme c</name>
        <dbReference type="ChEBI" id="CHEBI:61717"/>
        <label>1</label>
    </ligand>
</feature>
<comment type="subcellular location">
    <subcellularLocation>
        <location evidence="1">Periplasm</location>
    </subcellularLocation>
</comment>
<comment type="PTM">
    <text evidence="8">Binds 2 heme c groups covalently per subunit.</text>
</comment>
<feature type="domain" description="Cytochrome c" evidence="11">
    <location>
        <begin position="113"/>
        <end position="199"/>
    </location>
</feature>
<dbReference type="EMBL" id="MKCS01000001">
    <property type="protein sequence ID" value="OHX14948.1"/>
    <property type="molecule type" value="Genomic_DNA"/>
</dbReference>
<evidence type="ECO:0000256" key="10">
    <source>
        <dbReference type="SAM" id="SignalP"/>
    </source>
</evidence>
<evidence type="ECO:0000256" key="9">
    <source>
        <dbReference type="PIRSR" id="PIRSR000005-2"/>
    </source>
</evidence>
<sequence>MNDGAYRVKTGRLIFLGWMAMASALAAPQAVQLCASCHGADGNSASPRFPRLAGQQAAFMEQQLELFRERKRDDKGAHQAALGKLDAAAVKGLAAYFAAQQPAANPAAGADAKLLAAGRKLFMEGNLAVGTPPCFSCHGDRGEGNATAPRLAGQHSAYLLSQLQVFDVSQRPAAAEMQEIVKTMSADDIKALVAYIPGM</sequence>
<evidence type="ECO:0000313" key="13">
    <source>
        <dbReference type="Proteomes" id="UP000180088"/>
    </source>
</evidence>
<keyword evidence="10" id="KW-0732">Signal</keyword>
<keyword evidence="5" id="KW-0574">Periplasm</keyword>
<dbReference type="PIRSF" id="PIRSF000005">
    <property type="entry name" value="Cytochrome_c4"/>
    <property type="match status" value="1"/>
</dbReference>
<dbReference type="Gene3D" id="1.10.760.10">
    <property type="entry name" value="Cytochrome c-like domain"/>
    <property type="match status" value="2"/>
</dbReference>
<evidence type="ECO:0000256" key="3">
    <source>
        <dbReference type="ARBA" id="ARBA00022617"/>
    </source>
</evidence>